<proteinExistence type="predicted"/>
<accession>A0ACB9NIY7</accession>
<keyword evidence="2" id="KW-1185">Reference proteome</keyword>
<dbReference type="Proteomes" id="UP000828941">
    <property type="component" value="Chromosome 6"/>
</dbReference>
<sequence length="390" mass="43464">MEHRIDRCGFIPVMRVDEVLSRCGTSTPHNSNKQELDNQSNRMDEKSVPGTLSNEESMVSDCESGVCGANRVQRQLFGEGFERLAEGDRVHDLIQRRFILGLGLVGAKTEVVAIHKNTCSSTMGQARAQSFQIYMQAMSKKRDGNANVKYAWYGTSGREEVEEIISHGFGHATHCGKSHNNNGLYGCGVYLSPDDSPLESVKSTVVDEGSLRHLLLCRVILGRAELVHPGAEQCHPSSDDYDSGVDNILSPKKYIVWTTRMNTHVLPEYIISFRVPCLKDLMKIGETFRKPSSPWIPFSALISVLSKVLPPSAIELISKYHKYHKEKKISRNELTLKVRQVAGDKLLIAAIKSFRAKKTPASFRQTRSDNESRTAGNMDENCFSRGSTSV</sequence>
<protein>
    <submittedName>
        <fullName evidence="1">Uncharacterized protein</fullName>
    </submittedName>
</protein>
<dbReference type="EMBL" id="CM039431">
    <property type="protein sequence ID" value="KAI4336142.1"/>
    <property type="molecule type" value="Genomic_DNA"/>
</dbReference>
<reference evidence="1 2" key="1">
    <citation type="journal article" date="2022" name="DNA Res.">
        <title>Chromosomal-level genome assembly of the orchid tree Bauhinia variegata (Leguminosae; Cercidoideae) supports the allotetraploid origin hypothesis of Bauhinia.</title>
        <authorList>
            <person name="Zhong Y."/>
            <person name="Chen Y."/>
            <person name="Zheng D."/>
            <person name="Pang J."/>
            <person name="Liu Y."/>
            <person name="Luo S."/>
            <person name="Meng S."/>
            <person name="Qian L."/>
            <person name="Wei D."/>
            <person name="Dai S."/>
            <person name="Zhou R."/>
        </authorList>
    </citation>
    <scope>NUCLEOTIDE SEQUENCE [LARGE SCALE GENOMIC DNA]</scope>
    <source>
        <strain evidence="1">BV-YZ2020</strain>
    </source>
</reference>
<evidence type="ECO:0000313" key="2">
    <source>
        <dbReference type="Proteomes" id="UP000828941"/>
    </source>
</evidence>
<name>A0ACB9NIY7_BAUVA</name>
<comment type="caution">
    <text evidence="1">The sequence shown here is derived from an EMBL/GenBank/DDBJ whole genome shotgun (WGS) entry which is preliminary data.</text>
</comment>
<evidence type="ECO:0000313" key="1">
    <source>
        <dbReference type="EMBL" id="KAI4336142.1"/>
    </source>
</evidence>
<organism evidence="1 2">
    <name type="scientific">Bauhinia variegata</name>
    <name type="common">Purple orchid tree</name>
    <name type="synonym">Phanera variegata</name>
    <dbReference type="NCBI Taxonomy" id="167791"/>
    <lineage>
        <taxon>Eukaryota</taxon>
        <taxon>Viridiplantae</taxon>
        <taxon>Streptophyta</taxon>
        <taxon>Embryophyta</taxon>
        <taxon>Tracheophyta</taxon>
        <taxon>Spermatophyta</taxon>
        <taxon>Magnoliopsida</taxon>
        <taxon>eudicotyledons</taxon>
        <taxon>Gunneridae</taxon>
        <taxon>Pentapetalae</taxon>
        <taxon>rosids</taxon>
        <taxon>fabids</taxon>
        <taxon>Fabales</taxon>
        <taxon>Fabaceae</taxon>
        <taxon>Cercidoideae</taxon>
        <taxon>Cercideae</taxon>
        <taxon>Bauhiniinae</taxon>
        <taxon>Bauhinia</taxon>
    </lineage>
</organism>
<gene>
    <name evidence="1" type="ORF">L6164_014709</name>
</gene>